<dbReference type="InterPro" id="IPR050122">
    <property type="entry name" value="RTK"/>
</dbReference>
<dbReference type="InterPro" id="IPR001245">
    <property type="entry name" value="Ser-Thr/Tyr_kinase_cat_dom"/>
</dbReference>
<protein>
    <submittedName>
        <fullName evidence="9">11537_t:CDS:1</fullName>
    </submittedName>
</protein>
<evidence type="ECO:0000256" key="5">
    <source>
        <dbReference type="ARBA" id="ARBA00023136"/>
    </source>
</evidence>
<evidence type="ECO:0000256" key="3">
    <source>
        <dbReference type="ARBA" id="ARBA00022729"/>
    </source>
</evidence>
<feature type="domain" description="Protein kinase" evidence="8">
    <location>
        <begin position="40"/>
        <end position="313"/>
    </location>
</feature>
<dbReference type="OrthoDB" id="10261027at2759"/>
<evidence type="ECO:0000256" key="6">
    <source>
        <dbReference type="ARBA" id="ARBA00023170"/>
    </source>
</evidence>
<dbReference type="SUPFAM" id="SSF56112">
    <property type="entry name" value="Protein kinase-like (PK-like)"/>
    <property type="match status" value="1"/>
</dbReference>
<evidence type="ECO:0000313" key="9">
    <source>
        <dbReference type="EMBL" id="CAG8524352.1"/>
    </source>
</evidence>
<dbReference type="GO" id="GO:0051897">
    <property type="term" value="P:positive regulation of phosphatidylinositol 3-kinase/protein kinase B signal transduction"/>
    <property type="evidence" value="ECO:0007669"/>
    <property type="project" value="TreeGrafter"/>
</dbReference>
<keyword evidence="6" id="KW-0675">Receptor</keyword>
<dbReference type="InterPro" id="IPR011009">
    <property type="entry name" value="Kinase-like_dom_sf"/>
</dbReference>
<keyword evidence="2" id="KW-0812">Transmembrane</keyword>
<evidence type="ECO:0000313" key="10">
    <source>
        <dbReference type="Proteomes" id="UP000789570"/>
    </source>
</evidence>
<dbReference type="InterPro" id="IPR000719">
    <property type="entry name" value="Prot_kinase_dom"/>
</dbReference>
<reference evidence="9" key="1">
    <citation type="submission" date="2021-06" db="EMBL/GenBank/DDBJ databases">
        <authorList>
            <person name="Kallberg Y."/>
            <person name="Tangrot J."/>
            <person name="Rosling A."/>
        </authorList>
    </citation>
    <scope>NUCLEOTIDE SEQUENCE</scope>
    <source>
        <strain evidence="9">UK204</strain>
    </source>
</reference>
<dbReference type="Proteomes" id="UP000789570">
    <property type="component" value="Unassembled WGS sequence"/>
</dbReference>
<keyword evidence="7" id="KW-0325">Glycoprotein</keyword>
<evidence type="ECO:0000256" key="1">
    <source>
        <dbReference type="ARBA" id="ARBA00004167"/>
    </source>
</evidence>
<dbReference type="PANTHER" id="PTHR24416:SF349">
    <property type="entry name" value="TYROSINE-PROTEIN KINASE RYK"/>
    <property type="match status" value="1"/>
</dbReference>
<accession>A0A9N9A984</accession>
<name>A0A9N9A984_9GLOM</name>
<dbReference type="PANTHER" id="PTHR24416">
    <property type="entry name" value="TYROSINE-PROTEIN KINASE RECEPTOR"/>
    <property type="match status" value="1"/>
</dbReference>
<evidence type="ECO:0000256" key="2">
    <source>
        <dbReference type="ARBA" id="ARBA00022692"/>
    </source>
</evidence>
<comment type="subcellular location">
    <subcellularLocation>
        <location evidence="1">Membrane</location>
        <topology evidence="1">Single-pass membrane protein</topology>
    </subcellularLocation>
</comment>
<sequence>MSQVINVSTNISNSLLLKSNELSLKLQQSYSNAIEEIALEMNVEFINFNEFANVSEIKSDLYGDNVRKAVWKEKLCPVFLKSVPGYSIEDHHKKLIEEIRRASLNQNCENIIQLLGVSEDPSDKSAILVIQHPNDGTLREYLARHPNLEWFKKLNLAKDIAQGIRHLHRSGFVHGDLHAQSVFIDDGKAVIRDPGLFDGIPYDDPVKVGNSVIIADIRASSEESRKSHDYLHQISSQNSQDSQDEVNQDSMAEKPLPLQVPISKYQDANLSEPISPDTIARMDKEYEEFKKQKGLKKFKSKISKIFKKMSCFS</sequence>
<comment type="caution">
    <text evidence="9">The sequence shown here is derived from an EMBL/GenBank/DDBJ whole genome shotgun (WGS) entry which is preliminary data.</text>
</comment>
<dbReference type="EMBL" id="CAJVPQ010000979">
    <property type="protein sequence ID" value="CAG8524352.1"/>
    <property type="molecule type" value="Genomic_DNA"/>
</dbReference>
<keyword evidence="10" id="KW-1185">Reference proteome</keyword>
<keyword evidence="3" id="KW-0732">Signal</keyword>
<dbReference type="PROSITE" id="PS50011">
    <property type="entry name" value="PROTEIN_KINASE_DOM"/>
    <property type="match status" value="1"/>
</dbReference>
<evidence type="ECO:0000256" key="7">
    <source>
        <dbReference type="ARBA" id="ARBA00023180"/>
    </source>
</evidence>
<evidence type="ECO:0000256" key="4">
    <source>
        <dbReference type="ARBA" id="ARBA00022989"/>
    </source>
</evidence>
<keyword evidence="4" id="KW-1133">Transmembrane helix</keyword>
<dbReference type="GO" id="GO:0007169">
    <property type="term" value="P:cell surface receptor protein tyrosine kinase signaling pathway"/>
    <property type="evidence" value="ECO:0007669"/>
    <property type="project" value="TreeGrafter"/>
</dbReference>
<dbReference type="Pfam" id="PF07714">
    <property type="entry name" value="PK_Tyr_Ser-Thr"/>
    <property type="match status" value="1"/>
</dbReference>
<evidence type="ECO:0000259" key="8">
    <source>
        <dbReference type="PROSITE" id="PS50011"/>
    </source>
</evidence>
<dbReference type="GO" id="GO:0005886">
    <property type="term" value="C:plasma membrane"/>
    <property type="evidence" value="ECO:0007669"/>
    <property type="project" value="TreeGrafter"/>
</dbReference>
<organism evidence="9 10">
    <name type="scientific">Funneliformis caledonium</name>
    <dbReference type="NCBI Taxonomy" id="1117310"/>
    <lineage>
        <taxon>Eukaryota</taxon>
        <taxon>Fungi</taxon>
        <taxon>Fungi incertae sedis</taxon>
        <taxon>Mucoromycota</taxon>
        <taxon>Glomeromycotina</taxon>
        <taxon>Glomeromycetes</taxon>
        <taxon>Glomerales</taxon>
        <taxon>Glomeraceae</taxon>
        <taxon>Funneliformis</taxon>
    </lineage>
</organism>
<gene>
    <name evidence="9" type="ORF">FCALED_LOCUS4863</name>
</gene>
<dbReference type="GO" id="GO:0004714">
    <property type="term" value="F:transmembrane receptor protein tyrosine kinase activity"/>
    <property type="evidence" value="ECO:0007669"/>
    <property type="project" value="TreeGrafter"/>
</dbReference>
<dbReference type="Gene3D" id="1.10.510.10">
    <property type="entry name" value="Transferase(Phosphotransferase) domain 1"/>
    <property type="match status" value="1"/>
</dbReference>
<dbReference type="AlphaFoldDB" id="A0A9N9A984"/>
<dbReference type="GO" id="GO:0043235">
    <property type="term" value="C:receptor complex"/>
    <property type="evidence" value="ECO:0007669"/>
    <property type="project" value="TreeGrafter"/>
</dbReference>
<proteinExistence type="predicted"/>
<keyword evidence="5" id="KW-0472">Membrane</keyword>
<dbReference type="GO" id="GO:0005524">
    <property type="term" value="F:ATP binding"/>
    <property type="evidence" value="ECO:0007669"/>
    <property type="project" value="InterPro"/>
</dbReference>